<dbReference type="Gene3D" id="3.40.30.10">
    <property type="entry name" value="Glutaredoxin"/>
    <property type="match status" value="2"/>
</dbReference>
<reference evidence="5" key="2">
    <citation type="submission" date="2025-09" db="UniProtKB">
        <authorList>
            <consortium name="Ensembl"/>
        </authorList>
    </citation>
    <scope>IDENTIFICATION</scope>
</reference>
<reference evidence="5" key="1">
    <citation type="submission" date="2025-08" db="UniProtKB">
        <authorList>
            <consortium name="Ensembl"/>
        </authorList>
    </citation>
    <scope>IDENTIFICATION</scope>
</reference>
<name>A0A8C3PRQ0_9CHAR</name>
<dbReference type="Pfam" id="PF24509">
    <property type="entry name" value="TXNDC16_2nd"/>
    <property type="match status" value="1"/>
</dbReference>
<keyword evidence="6" id="KW-1185">Reference proteome</keyword>
<dbReference type="InterPro" id="IPR036249">
    <property type="entry name" value="Thioredoxin-like_sf"/>
</dbReference>
<feature type="domain" description="Thioredoxin" evidence="2">
    <location>
        <begin position="360"/>
        <end position="460"/>
    </location>
</feature>
<dbReference type="InterPro" id="IPR057645">
    <property type="entry name" value="TXNDC16_3rd"/>
</dbReference>
<accession>A0A8C3PRQ0</accession>
<dbReference type="PANTHER" id="PTHR22699">
    <property type="entry name" value="THIOREDOXIN DOMAIN-CONTAINING PROTEIN 16"/>
    <property type="match status" value="1"/>
</dbReference>
<feature type="domain" description="TXNDC16 third thioredoxin-like" evidence="4">
    <location>
        <begin position="234"/>
        <end position="291"/>
    </location>
</feature>
<evidence type="ECO:0000259" key="2">
    <source>
        <dbReference type="Pfam" id="PF00085"/>
    </source>
</evidence>
<evidence type="ECO:0000256" key="1">
    <source>
        <dbReference type="SAM" id="MobiDB-lite"/>
    </source>
</evidence>
<feature type="domain" description="TXNDC16 second thioredoxin-like" evidence="3">
    <location>
        <begin position="118"/>
        <end position="233"/>
    </location>
</feature>
<evidence type="ECO:0000313" key="5">
    <source>
        <dbReference type="Ensembl" id="ENSCPGP00000022707.1"/>
    </source>
</evidence>
<dbReference type="Pfam" id="PF24510">
    <property type="entry name" value="TXNDC16_3rd"/>
    <property type="match status" value="1"/>
</dbReference>
<dbReference type="CDD" id="cd02961">
    <property type="entry name" value="PDI_a_family"/>
    <property type="match status" value="1"/>
</dbReference>
<proteinExistence type="predicted"/>
<dbReference type="PANTHER" id="PTHR22699:SF1">
    <property type="entry name" value="THIOREDOXIN DOMAIN-CONTAINING PROTEIN 16"/>
    <property type="match status" value="1"/>
</dbReference>
<dbReference type="InterPro" id="IPR040090">
    <property type="entry name" value="TXNDC16"/>
</dbReference>
<sequence>MQSKQLLHGFNSSFDRWVSSFSFLLFCASSIPAWGSGMLLQELGPQEYFRSLQAGRASLAYFSRKASPGAQPFLEQIENSAEALQDYGISVVKVNGDKDCESSTCGQEAGILPCFSHRVKYVETLADLQNIEDTLKGRSNMVFAYVPATGTAEHRAVMEAAFVYGTVHQFVLTTEATLLKDTGHEDPDVSSARLLFCHCQQATDLAQPCRRTAMGQALTLLNIHRHLKLMGAPLVTEVAEDPEKVSTVHLQLGLPLVFILSQKDTYEADRRTAEFVAWQLLGKAGVALLSRYLLLGVLGFPLLFVVFLRVLASQNVPKFPPVLCAPVFMHGCGSLADIQDDQVAEAVSRDKKRELPLEQILVLTEETFHSALLEAARTVVLFYASWEAVSLAVLQSYTEVADHLKGTQGVLLSRVNCWDWPGVCTEENVTQFPTIKIYQKGEGSVMYDGMWGTEELTSFIMLSRVSCPLKLTTIEEAEGYLRGEFPSELSSYHHTSVLGVFSTATSEGYFGQVLFPSLFFRSRKYAVSPPALLFARSGGRNVEGIALSKESTQDMVQMIRYELLDIFPEITVQNLPRYLQLRKPFLIFFSDGDIGQMESKEMLKLAKGRPRQAFVACWLNLKKTPVGHGVLKVYFATVPSLPLLLWVNLHDGGQVFKFPSEQTVTETNVLSWLERLKAGLEIPSTLSEEDWKPPLPAYDFLQMMETAVPELPLHNSHHHGDPPVPESPGGDTTVREEPSQQTKAEKVGSPGRDLRGTAPRLAAREKQGKRHSEL</sequence>
<feature type="compositionally biased region" description="Basic and acidic residues" evidence="1">
    <location>
        <begin position="762"/>
        <end position="774"/>
    </location>
</feature>
<dbReference type="Pfam" id="PF13848">
    <property type="entry name" value="Thioredoxin_6"/>
    <property type="match status" value="1"/>
</dbReference>
<dbReference type="SUPFAM" id="SSF52833">
    <property type="entry name" value="Thioredoxin-like"/>
    <property type="match status" value="1"/>
</dbReference>
<feature type="compositionally biased region" description="Basic and acidic residues" evidence="1">
    <location>
        <begin position="733"/>
        <end position="746"/>
    </location>
</feature>
<dbReference type="Ensembl" id="ENSCPGT00000024824.1">
    <property type="protein sequence ID" value="ENSCPGP00000022707.1"/>
    <property type="gene ID" value="ENSCPGG00000015770.1"/>
</dbReference>
<dbReference type="AlphaFoldDB" id="A0A8C3PRQ0"/>
<protein>
    <submittedName>
        <fullName evidence="5">Thioredoxin domain containing 16</fullName>
    </submittedName>
</protein>
<dbReference type="Pfam" id="PF00085">
    <property type="entry name" value="Thioredoxin"/>
    <property type="match status" value="1"/>
</dbReference>
<evidence type="ECO:0000259" key="3">
    <source>
        <dbReference type="Pfam" id="PF24509"/>
    </source>
</evidence>
<evidence type="ECO:0000313" key="6">
    <source>
        <dbReference type="Proteomes" id="UP000694419"/>
    </source>
</evidence>
<organism evidence="5 6">
    <name type="scientific">Calidris pygmaea</name>
    <name type="common">Spoon-billed sandpiper</name>
    <dbReference type="NCBI Taxonomy" id="425635"/>
    <lineage>
        <taxon>Eukaryota</taxon>
        <taxon>Metazoa</taxon>
        <taxon>Chordata</taxon>
        <taxon>Craniata</taxon>
        <taxon>Vertebrata</taxon>
        <taxon>Euteleostomi</taxon>
        <taxon>Archelosauria</taxon>
        <taxon>Archosauria</taxon>
        <taxon>Dinosauria</taxon>
        <taxon>Saurischia</taxon>
        <taxon>Theropoda</taxon>
        <taxon>Coelurosauria</taxon>
        <taxon>Aves</taxon>
        <taxon>Neognathae</taxon>
        <taxon>Neoaves</taxon>
        <taxon>Charadriiformes</taxon>
        <taxon>Scolopacidae</taxon>
        <taxon>Calidris</taxon>
    </lineage>
</organism>
<feature type="region of interest" description="Disordered" evidence="1">
    <location>
        <begin position="712"/>
        <end position="774"/>
    </location>
</feature>
<dbReference type="Proteomes" id="UP000694419">
    <property type="component" value="Unplaced"/>
</dbReference>
<dbReference type="InterPro" id="IPR013766">
    <property type="entry name" value="Thioredoxin_domain"/>
</dbReference>
<evidence type="ECO:0000259" key="4">
    <source>
        <dbReference type="Pfam" id="PF24510"/>
    </source>
</evidence>
<dbReference type="InterPro" id="IPR057642">
    <property type="entry name" value="TXNDC16_2nd"/>
</dbReference>